<keyword evidence="1" id="KW-0732">Signal</keyword>
<proteinExistence type="predicted"/>
<reference evidence="3" key="1">
    <citation type="submission" date="2016-02" db="EMBL/GenBank/DDBJ databases">
        <title>Draft genome sequence of Microdochium bolleyi, a fungal endophyte of beachgrass.</title>
        <authorList>
            <consortium name="DOE Joint Genome Institute"/>
            <person name="David A.S."/>
            <person name="May G."/>
            <person name="Haridas S."/>
            <person name="Lim J."/>
            <person name="Wang M."/>
            <person name="Labutti K."/>
            <person name="Lipzen A."/>
            <person name="Barry K."/>
            <person name="Grigoriev I.V."/>
        </authorList>
    </citation>
    <scope>NUCLEOTIDE SEQUENCE [LARGE SCALE GENOMIC DNA]</scope>
    <source>
        <strain evidence="3">J235TASD1</strain>
    </source>
</reference>
<evidence type="ECO:0000256" key="1">
    <source>
        <dbReference type="SAM" id="SignalP"/>
    </source>
</evidence>
<sequence length="151" mass="15999">MSHATRIRSFAGFLSIASLLGAAVADNKITYPDKDGMTFYQGDSVTIKYVTDYASPKLHLFCYPKTGDGVLDKLETSIATGTGSQTVTIDLSGVGGCWFNIQTSENIWGVNSPIWTFGGSRPIQQTTTPPPPAATGQTTAVVISNTMNLGT</sequence>
<keyword evidence="3" id="KW-1185">Reference proteome</keyword>
<protein>
    <submittedName>
        <fullName evidence="2">Uncharacterized protein</fullName>
    </submittedName>
</protein>
<evidence type="ECO:0000313" key="3">
    <source>
        <dbReference type="Proteomes" id="UP000070501"/>
    </source>
</evidence>
<organism evidence="2 3">
    <name type="scientific">Microdochium bolleyi</name>
    <dbReference type="NCBI Taxonomy" id="196109"/>
    <lineage>
        <taxon>Eukaryota</taxon>
        <taxon>Fungi</taxon>
        <taxon>Dikarya</taxon>
        <taxon>Ascomycota</taxon>
        <taxon>Pezizomycotina</taxon>
        <taxon>Sordariomycetes</taxon>
        <taxon>Xylariomycetidae</taxon>
        <taxon>Xylariales</taxon>
        <taxon>Microdochiaceae</taxon>
        <taxon>Microdochium</taxon>
    </lineage>
</organism>
<name>A0A136J084_9PEZI</name>
<dbReference type="Proteomes" id="UP000070501">
    <property type="component" value="Unassembled WGS sequence"/>
</dbReference>
<dbReference type="AlphaFoldDB" id="A0A136J084"/>
<accession>A0A136J084</accession>
<dbReference type="InParanoid" id="A0A136J084"/>
<dbReference type="OrthoDB" id="5367645at2759"/>
<gene>
    <name evidence="2" type="ORF">Micbo1qcDRAFT_163996</name>
</gene>
<evidence type="ECO:0000313" key="2">
    <source>
        <dbReference type="EMBL" id="KXJ90416.1"/>
    </source>
</evidence>
<feature type="signal peptide" evidence="1">
    <location>
        <begin position="1"/>
        <end position="25"/>
    </location>
</feature>
<feature type="chain" id="PRO_5007293351" evidence="1">
    <location>
        <begin position="26"/>
        <end position="151"/>
    </location>
</feature>
<dbReference type="EMBL" id="KQ964252">
    <property type="protein sequence ID" value="KXJ90416.1"/>
    <property type="molecule type" value="Genomic_DNA"/>
</dbReference>
<feature type="non-terminal residue" evidence="2">
    <location>
        <position position="151"/>
    </location>
</feature>